<reference evidence="2 3" key="1">
    <citation type="submission" date="2020-01" db="EMBL/GenBank/DDBJ databases">
        <authorList>
            <person name="Kim M.K."/>
        </authorList>
    </citation>
    <scope>NUCLEOTIDE SEQUENCE [LARGE SCALE GENOMIC DNA]</scope>
    <source>
        <strain evidence="2 3">172606-1</strain>
    </source>
</reference>
<protein>
    <submittedName>
        <fullName evidence="2">Nuclear transport factor 2 family protein</fullName>
    </submittedName>
</protein>
<gene>
    <name evidence="2" type="ORF">GXP67_11870</name>
</gene>
<keyword evidence="1" id="KW-0732">Signal</keyword>
<dbReference type="PROSITE" id="PS51257">
    <property type="entry name" value="PROKAR_LIPOPROTEIN"/>
    <property type="match status" value="1"/>
</dbReference>
<dbReference type="Proteomes" id="UP000480178">
    <property type="component" value="Chromosome"/>
</dbReference>
<feature type="signal peptide" evidence="1">
    <location>
        <begin position="1"/>
        <end position="22"/>
    </location>
</feature>
<evidence type="ECO:0000256" key="1">
    <source>
        <dbReference type="SAM" id="SignalP"/>
    </source>
</evidence>
<dbReference type="Gene3D" id="3.10.450.50">
    <property type="match status" value="1"/>
</dbReference>
<dbReference type="SUPFAM" id="SSF54427">
    <property type="entry name" value="NTF2-like"/>
    <property type="match status" value="1"/>
</dbReference>
<name>A0A6C0GHV4_9BACT</name>
<dbReference type="RefSeq" id="WP_162443322.1">
    <property type="nucleotide sequence ID" value="NZ_CP048222.1"/>
</dbReference>
<accession>A0A6C0GHV4</accession>
<evidence type="ECO:0000313" key="3">
    <source>
        <dbReference type="Proteomes" id="UP000480178"/>
    </source>
</evidence>
<dbReference type="AlphaFoldDB" id="A0A6C0GHV4"/>
<dbReference type="KEGG" id="rhoz:GXP67_11870"/>
<keyword evidence="3" id="KW-1185">Reference proteome</keyword>
<dbReference type="InterPro" id="IPR032710">
    <property type="entry name" value="NTF2-like_dom_sf"/>
</dbReference>
<feature type="chain" id="PRO_5025433241" evidence="1">
    <location>
        <begin position="23"/>
        <end position="143"/>
    </location>
</feature>
<organism evidence="2 3">
    <name type="scientific">Rhodocytophaga rosea</name>
    <dbReference type="NCBI Taxonomy" id="2704465"/>
    <lineage>
        <taxon>Bacteria</taxon>
        <taxon>Pseudomonadati</taxon>
        <taxon>Bacteroidota</taxon>
        <taxon>Cytophagia</taxon>
        <taxon>Cytophagales</taxon>
        <taxon>Rhodocytophagaceae</taxon>
        <taxon>Rhodocytophaga</taxon>
    </lineage>
</organism>
<dbReference type="EMBL" id="CP048222">
    <property type="protein sequence ID" value="QHT67283.1"/>
    <property type="molecule type" value="Genomic_DNA"/>
</dbReference>
<evidence type="ECO:0000313" key="2">
    <source>
        <dbReference type="EMBL" id="QHT67283.1"/>
    </source>
</evidence>
<sequence length="143" mass="16107">MKSSIYSLTAVLLLFGSCSGNSSGQINQEQTKQVAEHHWKAFKENNLEEVMADYTDSSILITPDSTYRGLEAIRGNFIAAFKAFPNDQNPLTLNKTVVERDVAYILWQANTSAFELLFATDTFIRECFEILFGFSFEQSINKG</sequence>
<proteinExistence type="predicted"/>